<dbReference type="Proteomes" id="UP001341245">
    <property type="component" value="Unassembled WGS sequence"/>
</dbReference>
<gene>
    <name evidence="3" type="ORF">QM012_002546</name>
</gene>
<dbReference type="InterPro" id="IPR029058">
    <property type="entry name" value="AB_hydrolase_fold"/>
</dbReference>
<evidence type="ECO:0000256" key="1">
    <source>
        <dbReference type="ARBA" id="ARBA00022801"/>
    </source>
</evidence>
<feature type="domain" description="Alpha/beta hydrolase fold-3" evidence="2">
    <location>
        <begin position="119"/>
        <end position="340"/>
    </location>
</feature>
<comment type="caution">
    <text evidence="3">The sequence shown here is derived from an EMBL/GenBank/DDBJ whole genome shotgun (WGS) entry which is preliminary data.</text>
</comment>
<dbReference type="Pfam" id="PF07859">
    <property type="entry name" value="Abhydrolase_3"/>
    <property type="match status" value="1"/>
</dbReference>
<dbReference type="PANTHER" id="PTHR48081">
    <property type="entry name" value="AB HYDROLASE SUPERFAMILY PROTEIN C4A8.06C"/>
    <property type="match status" value="1"/>
</dbReference>
<reference evidence="3 4" key="1">
    <citation type="submission" date="2023-11" db="EMBL/GenBank/DDBJ databases">
        <title>Draft genome sequence and annotation of the polyextremotolerant black yeast-like fungus Aureobasidium pullulans NRRL 62042.</title>
        <authorList>
            <person name="Dielentheis-Frenken M.R.E."/>
            <person name="Wibberg D."/>
            <person name="Blank L.M."/>
            <person name="Tiso T."/>
        </authorList>
    </citation>
    <scope>NUCLEOTIDE SEQUENCE [LARGE SCALE GENOMIC DNA]</scope>
    <source>
        <strain evidence="3 4">NRRL 62042</strain>
    </source>
</reference>
<name>A0ABR0T9V9_AURPU</name>
<keyword evidence="1" id="KW-0378">Hydrolase</keyword>
<proteinExistence type="predicted"/>
<sequence length="382" mass="42940">MEVIKTISVREKVDLLGRLLFYVPYVLTKETIKTTAVAIQRGLPLKEFLVATLIRILMTCFTPRQLLYINGTTGQTYQAWIEREAETRGMFPKQDTIRLPDGTSLHWIRKSENKASKVVLFFHGGGYFAPMAPEHLNLCASIVNTCETTKSVAVAVLEYDLSSQSQYPRQLQQASLALGHFLQLGYQPKDIFIGGDSAGGHLTLGLLSHLMHKHPSLPSLSLGDPLAGVFLISPWVSDDTSTLSFNQNSWVDMLPRHISPNAAAWLISSHIQQAESESKQGWAIPSNADKEWWSTLAEIVTDVYITVGEQEMFRDHVIIFANMLREQAPRCKVDFELGEAEAHDHMLVWEMLHARRNPALERLLKWFGTILKERDSSALVGS</sequence>
<protein>
    <recommendedName>
        <fullName evidence="2">Alpha/beta hydrolase fold-3 domain-containing protein</fullName>
    </recommendedName>
</protein>
<organism evidence="3 4">
    <name type="scientific">Aureobasidium pullulans</name>
    <name type="common">Black yeast</name>
    <name type="synonym">Pullularia pullulans</name>
    <dbReference type="NCBI Taxonomy" id="5580"/>
    <lineage>
        <taxon>Eukaryota</taxon>
        <taxon>Fungi</taxon>
        <taxon>Dikarya</taxon>
        <taxon>Ascomycota</taxon>
        <taxon>Pezizomycotina</taxon>
        <taxon>Dothideomycetes</taxon>
        <taxon>Dothideomycetidae</taxon>
        <taxon>Dothideales</taxon>
        <taxon>Saccotheciaceae</taxon>
        <taxon>Aureobasidium</taxon>
    </lineage>
</organism>
<dbReference type="InterPro" id="IPR050300">
    <property type="entry name" value="GDXG_lipolytic_enzyme"/>
</dbReference>
<keyword evidence="4" id="KW-1185">Reference proteome</keyword>
<dbReference type="InterPro" id="IPR013094">
    <property type="entry name" value="AB_hydrolase_3"/>
</dbReference>
<evidence type="ECO:0000313" key="4">
    <source>
        <dbReference type="Proteomes" id="UP001341245"/>
    </source>
</evidence>
<dbReference type="Gene3D" id="3.40.50.1820">
    <property type="entry name" value="alpha/beta hydrolase"/>
    <property type="match status" value="1"/>
</dbReference>
<evidence type="ECO:0000259" key="2">
    <source>
        <dbReference type="Pfam" id="PF07859"/>
    </source>
</evidence>
<dbReference type="PANTHER" id="PTHR48081:SF31">
    <property type="entry name" value="STERYL ACETYL HYDROLASE MUG81-RELATED"/>
    <property type="match status" value="1"/>
</dbReference>
<accession>A0ABR0T9V9</accession>
<evidence type="ECO:0000313" key="3">
    <source>
        <dbReference type="EMBL" id="KAK6001215.1"/>
    </source>
</evidence>
<dbReference type="EMBL" id="JASGXD010000014">
    <property type="protein sequence ID" value="KAK6001215.1"/>
    <property type="molecule type" value="Genomic_DNA"/>
</dbReference>
<dbReference type="SUPFAM" id="SSF53474">
    <property type="entry name" value="alpha/beta-Hydrolases"/>
    <property type="match status" value="1"/>
</dbReference>